<feature type="region of interest" description="Disordered" evidence="1">
    <location>
        <begin position="59"/>
        <end position="106"/>
    </location>
</feature>
<proteinExistence type="predicted"/>
<feature type="region of interest" description="Disordered" evidence="1">
    <location>
        <begin position="164"/>
        <end position="183"/>
    </location>
</feature>
<evidence type="ECO:0000313" key="2">
    <source>
        <dbReference type="EMBL" id="CCA70206.1"/>
    </source>
</evidence>
<dbReference type="Proteomes" id="UP000007148">
    <property type="component" value="Unassembled WGS sequence"/>
</dbReference>
<keyword evidence="3" id="KW-1185">Reference proteome</keyword>
<reference evidence="2 3" key="1">
    <citation type="journal article" date="2011" name="PLoS Pathog.">
        <title>Endophytic Life Strategies Decoded by Genome and Transcriptome Analyses of the Mutualistic Root Symbiont Piriformospora indica.</title>
        <authorList>
            <person name="Zuccaro A."/>
            <person name="Lahrmann U."/>
            <person name="Guldener U."/>
            <person name="Langen G."/>
            <person name="Pfiffi S."/>
            <person name="Biedenkopf D."/>
            <person name="Wong P."/>
            <person name="Samans B."/>
            <person name="Grimm C."/>
            <person name="Basiewicz M."/>
            <person name="Murat C."/>
            <person name="Martin F."/>
            <person name="Kogel K.H."/>
        </authorList>
    </citation>
    <scope>NUCLEOTIDE SEQUENCE [LARGE SCALE GENOMIC DNA]</scope>
    <source>
        <strain evidence="2 3">DSM 11827</strain>
    </source>
</reference>
<name>G4TFU3_SERID</name>
<sequence>MASSALQTLPAYLTAMRGLIFDIVMHISPIVPSGQLRSSLLLRLTADLLEAVTGYPAFLPSNTSPATENTGTSEDGSAAGDGEDVMSTSGSEGGVKREDSDATATSKDQRYPLVELYDTLEDLDRAWSAVLSCQVWNATARKGEDMIIDAPLRRQGDRLEHRFESEERLKTEEEEEDLQMDEERRTADGVDGIELYAPSETEQTRLRSMIVTGMSAIEDWLEDAEAPDQAKQPFEYAFSTTLELLGEDRNAVSWEDDTFVGCGAK</sequence>
<organism evidence="2 3">
    <name type="scientific">Serendipita indica (strain DSM 11827)</name>
    <name type="common">Root endophyte fungus</name>
    <name type="synonym">Piriformospora indica</name>
    <dbReference type="NCBI Taxonomy" id="1109443"/>
    <lineage>
        <taxon>Eukaryota</taxon>
        <taxon>Fungi</taxon>
        <taxon>Dikarya</taxon>
        <taxon>Basidiomycota</taxon>
        <taxon>Agaricomycotina</taxon>
        <taxon>Agaricomycetes</taxon>
        <taxon>Sebacinales</taxon>
        <taxon>Serendipitaceae</taxon>
        <taxon>Serendipita</taxon>
    </lineage>
</organism>
<accession>G4TFU3</accession>
<feature type="compositionally biased region" description="Polar residues" evidence="1">
    <location>
        <begin position="60"/>
        <end position="75"/>
    </location>
</feature>
<protein>
    <submittedName>
        <fullName evidence="2">Uncharacterized protein</fullName>
    </submittedName>
</protein>
<gene>
    <name evidence="2" type="ORF">PIIN_04145</name>
</gene>
<evidence type="ECO:0000313" key="3">
    <source>
        <dbReference type="Proteomes" id="UP000007148"/>
    </source>
</evidence>
<comment type="caution">
    <text evidence="2">The sequence shown here is derived from an EMBL/GenBank/DDBJ whole genome shotgun (WGS) entry which is preliminary data.</text>
</comment>
<dbReference type="AlphaFoldDB" id="G4TFU3"/>
<evidence type="ECO:0000256" key="1">
    <source>
        <dbReference type="SAM" id="MobiDB-lite"/>
    </source>
</evidence>
<dbReference type="HOGENOM" id="CLU_1058312_0_0_1"/>
<dbReference type="OrthoDB" id="2574879at2759"/>
<dbReference type="InParanoid" id="G4TFU3"/>
<dbReference type="EMBL" id="CAFZ01000075">
    <property type="protein sequence ID" value="CCA70206.1"/>
    <property type="molecule type" value="Genomic_DNA"/>
</dbReference>